<dbReference type="EMBL" id="FO203427">
    <property type="protein sequence ID" value="CCH48821.1"/>
    <property type="molecule type" value="Genomic_DNA"/>
</dbReference>
<keyword evidence="3" id="KW-1185">Reference proteome</keyword>
<dbReference type="AlphaFoldDB" id="M1WK17"/>
<dbReference type="KEGG" id="dpi:BN4_11586"/>
<evidence type="ECO:0000313" key="2">
    <source>
        <dbReference type="EMBL" id="CCH48821.1"/>
    </source>
</evidence>
<dbReference type="HOGENOM" id="CLU_066192_21_2_7"/>
<dbReference type="BioCyc" id="DPIE1322246:BN4_RS07950-MONOMER"/>
<dbReference type="SMART" id="SM00530">
    <property type="entry name" value="HTH_XRE"/>
    <property type="match status" value="1"/>
</dbReference>
<feature type="domain" description="HTH cro/C1-type" evidence="1">
    <location>
        <begin position="23"/>
        <end position="83"/>
    </location>
</feature>
<dbReference type="RefSeq" id="WP_015414865.1">
    <property type="nucleotide sequence ID" value="NC_020409.1"/>
</dbReference>
<dbReference type="SUPFAM" id="SSF47413">
    <property type="entry name" value="lambda repressor-like DNA-binding domains"/>
    <property type="match status" value="1"/>
</dbReference>
<proteinExistence type="predicted"/>
<sequence>MTEIKPLSIIGEENVSKLFGDYIRSKREALRENDPEYSIRKVAQRIGIHHSYLSKIERGEPASLSEKKMVALAEELGDNPELLMAMCGKVSESVRRAVFQDPEWVIEMLNQIKNGREVAED</sequence>
<protein>
    <submittedName>
        <fullName evidence="2">Helix-turn-helix domain protein</fullName>
    </submittedName>
</protein>
<evidence type="ECO:0000313" key="3">
    <source>
        <dbReference type="Proteomes" id="UP000011724"/>
    </source>
</evidence>
<dbReference type="Gene3D" id="1.10.260.40">
    <property type="entry name" value="lambda repressor-like DNA-binding domains"/>
    <property type="match status" value="1"/>
</dbReference>
<gene>
    <name evidence="2" type="ordered locus">BN4_11586</name>
</gene>
<dbReference type="GO" id="GO:0003677">
    <property type="term" value="F:DNA binding"/>
    <property type="evidence" value="ECO:0007669"/>
    <property type="project" value="InterPro"/>
</dbReference>
<dbReference type="eggNOG" id="COG1396">
    <property type="taxonomic scope" value="Bacteria"/>
</dbReference>
<dbReference type="STRING" id="1322246.BN4_11586"/>
<name>M1WK17_PSEP2</name>
<reference evidence="3" key="2">
    <citation type="journal article" date="2013" name="Stand. Genomic Sci.">
        <title>Complete genome sequence of Desulfocapsa sulfexigens, a marine deltaproteobacterium specialized in disproportionating inorganic sulfur compounds.</title>
        <authorList>
            <person name="Finster K.W."/>
            <person name="Kjeldsen K.U."/>
            <person name="Kube M."/>
            <person name="Reinhardt R."/>
            <person name="Mussmann M."/>
            <person name="Amann R."/>
            <person name="Schreiber L."/>
        </authorList>
    </citation>
    <scope>NUCLEOTIDE SEQUENCE [LARGE SCALE GENOMIC DNA]</scope>
    <source>
        <strain evidence="3">DSM 10523 / SB164P1</strain>
    </source>
</reference>
<dbReference type="PATRIC" id="fig|879567.3.peg.1657"/>
<evidence type="ECO:0000259" key="1">
    <source>
        <dbReference type="PROSITE" id="PS50943"/>
    </source>
</evidence>
<accession>M1WK17</accession>
<dbReference type="PROSITE" id="PS50943">
    <property type="entry name" value="HTH_CROC1"/>
    <property type="match status" value="1"/>
</dbReference>
<dbReference type="Pfam" id="PF01381">
    <property type="entry name" value="HTH_3"/>
    <property type="match status" value="1"/>
</dbReference>
<dbReference type="InterPro" id="IPR001387">
    <property type="entry name" value="Cro/C1-type_HTH"/>
</dbReference>
<dbReference type="InterPro" id="IPR010982">
    <property type="entry name" value="Lambda_DNA-bd_dom_sf"/>
</dbReference>
<reference evidence="2 3" key="1">
    <citation type="journal article" date="2013" name="PLoS ONE">
        <title>The first genomic and proteomic characterization of a deep-sea sulfate reducer: insights into the piezophilic lifestyle of Desulfovibrio piezophilus.</title>
        <authorList>
            <person name="Pradel N."/>
            <person name="Ji B."/>
            <person name="Gimenez G."/>
            <person name="Talla E."/>
            <person name="Lenoble P."/>
            <person name="Garel M."/>
            <person name="Tamburini C."/>
            <person name="Fourquet P."/>
            <person name="Lebrun R."/>
            <person name="Bertin P."/>
            <person name="Denis Y."/>
            <person name="Pophillat M."/>
            <person name="Barbe V."/>
            <person name="Ollivier B."/>
            <person name="Dolla A."/>
        </authorList>
    </citation>
    <scope>NUCLEOTIDE SEQUENCE [LARGE SCALE GENOMIC DNA]</scope>
    <source>
        <strain evidence="3">DSM 10523 / SB164P1</strain>
    </source>
</reference>
<organism evidence="2 3">
    <name type="scientific">Pseudodesulfovibrio piezophilus (strain DSM 21447 / JCM 15486 / C1TLV30)</name>
    <name type="common">Desulfovibrio piezophilus</name>
    <dbReference type="NCBI Taxonomy" id="1322246"/>
    <lineage>
        <taxon>Bacteria</taxon>
        <taxon>Pseudomonadati</taxon>
        <taxon>Thermodesulfobacteriota</taxon>
        <taxon>Desulfovibrionia</taxon>
        <taxon>Desulfovibrionales</taxon>
        <taxon>Desulfovibrionaceae</taxon>
    </lineage>
</organism>
<dbReference type="CDD" id="cd00093">
    <property type="entry name" value="HTH_XRE"/>
    <property type="match status" value="1"/>
</dbReference>
<dbReference type="Proteomes" id="UP000011724">
    <property type="component" value="Chromosome"/>
</dbReference>